<dbReference type="Proteomes" id="UP000887565">
    <property type="component" value="Unplaced"/>
</dbReference>
<dbReference type="AlphaFoldDB" id="A0A915I3K5"/>
<feature type="region of interest" description="Disordered" evidence="1">
    <location>
        <begin position="172"/>
        <end position="191"/>
    </location>
</feature>
<evidence type="ECO:0000256" key="1">
    <source>
        <dbReference type="SAM" id="MobiDB-lite"/>
    </source>
</evidence>
<reference evidence="3" key="1">
    <citation type="submission" date="2022-11" db="UniProtKB">
        <authorList>
            <consortium name="WormBaseParasite"/>
        </authorList>
    </citation>
    <scope>IDENTIFICATION</scope>
</reference>
<protein>
    <submittedName>
        <fullName evidence="3">Uncharacterized protein</fullName>
    </submittedName>
</protein>
<sequence length="191" mass="21445">MLGQAKSLVDCQVATAAAHRDLTYHKLAALDKSLPCHTDQQKLDFALNKMKAKTHITAAQKAKAFRMLRQNCDVFSLSSDKPTFTKELTVSIDTGTAKPVTPHTATGHSRFSLLRGYKLRITFDYDCARRLMLPLNYDAYQHILTQAQLQMHKKIKTNVDVAAAVSKEYFDRKARTRPGDNADETTTTDQV</sequence>
<evidence type="ECO:0000313" key="2">
    <source>
        <dbReference type="Proteomes" id="UP000887565"/>
    </source>
</evidence>
<accession>A0A915I3K5</accession>
<name>A0A915I3K5_ROMCU</name>
<keyword evidence="2" id="KW-1185">Reference proteome</keyword>
<proteinExistence type="predicted"/>
<organism evidence="2 3">
    <name type="scientific">Romanomermis culicivorax</name>
    <name type="common">Nematode worm</name>
    <dbReference type="NCBI Taxonomy" id="13658"/>
    <lineage>
        <taxon>Eukaryota</taxon>
        <taxon>Metazoa</taxon>
        <taxon>Ecdysozoa</taxon>
        <taxon>Nematoda</taxon>
        <taxon>Enoplea</taxon>
        <taxon>Dorylaimia</taxon>
        <taxon>Mermithida</taxon>
        <taxon>Mermithoidea</taxon>
        <taxon>Mermithidae</taxon>
        <taxon>Romanomermis</taxon>
    </lineage>
</organism>
<dbReference type="WBParaSite" id="nRc.2.0.1.t08415-RA">
    <property type="protein sequence ID" value="nRc.2.0.1.t08415-RA"/>
    <property type="gene ID" value="nRc.2.0.1.g08415"/>
</dbReference>
<evidence type="ECO:0000313" key="3">
    <source>
        <dbReference type="WBParaSite" id="nRc.2.0.1.t08415-RA"/>
    </source>
</evidence>